<name>A0A4R5UML7_9HYPH</name>
<evidence type="ECO:0000313" key="2">
    <source>
        <dbReference type="Proteomes" id="UP000295238"/>
    </source>
</evidence>
<evidence type="ECO:0000313" key="1">
    <source>
        <dbReference type="EMBL" id="TDK39137.1"/>
    </source>
</evidence>
<sequence>MLFGIEIDTGEALEGYLVPDGFSEPTSIRVSDESGDLGVFPCDQLRPAVSAAGRHQSGVVGFRLDESMIPMLASRHTLTIQDAKTGLLVYRRPQRAPVIQKKIIRLETQILPMVRLDRVCGQNFHYELHSIERFGHETALQAFHLHSTDSIYLSGRLLFRNYEHFLDKGFLGITMLSDPYYEMALRLLLLKRMATTHISFIGDRDKLILGPAAEYLKDANLDDVSSLKTLLKKAPQKVSDVLSSPLTRLLATTSPEQGASRRDIAPAIDLLSRFTIVGHNSDIQTFQKAVASLLEISADDLVIPARQGLLDMIAGKLRSLPIAEAMLEEDLILDHYVRQAISYGDQRTH</sequence>
<dbReference type="Proteomes" id="UP000295238">
    <property type="component" value="Unassembled WGS sequence"/>
</dbReference>
<dbReference type="AlphaFoldDB" id="A0A4R5UML7"/>
<proteinExistence type="predicted"/>
<reference evidence="1 2" key="1">
    <citation type="submission" date="2019-03" db="EMBL/GenBank/DDBJ databases">
        <title>Rhizobium sp. nov., an bacterium isolated from biocrust in Mu Us Desert.</title>
        <authorList>
            <person name="Lixiong L."/>
        </authorList>
    </citation>
    <scope>NUCLEOTIDE SEQUENCE [LARGE SCALE GENOMIC DNA]</scope>
    <source>
        <strain evidence="1 2">SPY-1</strain>
    </source>
</reference>
<gene>
    <name evidence="1" type="ORF">E2F50_03135</name>
</gene>
<organism evidence="1 2">
    <name type="scientific">Rhizobium deserti</name>
    <dbReference type="NCBI Taxonomy" id="2547961"/>
    <lineage>
        <taxon>Bacteria</taxon>
        <taxon>Pseudomonadati</taxon>
        <taxon>Pseudomonadota</taxon>
        <taxon>Alphaproteobacteria</taxon>
        <taxon>Hyphomicrobiales</taxon>
        <taxon>Rhizobiaceae</taxon>
        <taxon>Rhizobium/Agrobacterium group</taxon>
        <taxon>Rhizobium</taxon>
    </lineage>
</organism>
<dbReference type="RefSeq" id="WP_133314586.1">
    <property type="nucleotide sequence ID" value="NZ_SMTL01000001.1"/>
</dbReference>
<comment type="caution">
    <text evidence="1">The sequence shown here is derived from an EMBL/GenBank/DDBJ whole genome shotgun (WGS) entry which is preliminary data.</text>
</comment>
<dbReference type="OrthoDB" id="8434031at2"/>
<accession>A0A4R5UML7</accession>
<protein>
    <submittedName>
        <fullName evidence="1">Uncharacterized protein</fullName>
    </submittedName>
</protein>
<dbReference type="EMBL" id="SMTL01000001">
    <property type="protein sequence ID" value="TDK39137.1"/>
    <property type="molecule type" value="Genomic_DNA"/>
</dbReference>
<keyword evidence="2" id="KW-1185">Reference proteome</keyword>